<dbReference type="Pfam" id="PF11343">
    <property type="entry name" value="DUF3145"/>
    <property type="match status" value="1"/>
</dbReference>
<proteinExistence type="predicted"/>
<protein>
    <recommendedName>
        <fullName evidence="2">DUF3145 domain-containing protein</fullName>
    </recommendedName>
</protein>
<evidence type="ECO:0008006" key="2">
    <source>
        <dbReference type="Google" id="ProtNLM"/>
    </source>
</evidence>
<dbReference type="AlphaFoldDB" id="A0A645E5U3"/>
<evidence type="ECO:0000313" key="1">
    <source>
        <dbReference type="EMBL" id="MPM96748.1"/>
    </source>
</evidence>
<comment type="caution">
    <text evidence="1">The sequence shown here is derived from an EMBL/GenBank/DDBJ whole genome shotgun (WGS) entry which is preliminary data.</text>
</comment>
<accession>A0A645E5U3</accession>
<reference evidence="1" key="1">
    <citation type="submission" date="2019-08" db="EMBL/GenBank/DDBJ databases">
        <authorList>
            <person name="Kucharzyk K."/>
            <person name="Murdoch R.W."/>
            <person name="Higgins S."/>
            <person name="Loffler F."/>
        </authorList>
    </citation>
    <scope>NUCLEOTIDE SEQUENCE</scope>
</reference>
<dbReference type="InterPro" id="IPR021491">
    <property type="entry name" value="DUF3145"/>
</dbReference>
<gene>
    <name evidence="1" type="ORF">SDC9_143913</name>
</gene>
<dbReference type="EMBL" id="VSSQ01043096">
    <property type="protein sequence ID" value="MPM96748.1"/>
    <property type="molecule type" value="Genomic_DNA"/>
</dbReference>
<organism evidence="1">
    <name type="scientific">bioreactor metagenome</name>
    <dbReference type="NCBI Taxonomy" id="1076179"/>
    <lineage>
        <taxon>unclassified sequences</taxon>
        <taxon>metagenomes</taxon>
        <taxon>ecological metagenomes</taxon>
    </lineage>
</organism>
<sequence>METMSRGVIFVHSTPAALCPHIEWTAGAVLGLPLNLEWTDQPAEPGTLRAEYSWTGPAGSSAGLASALRSCQRLRFEVTEDATATDEGQRYAYTPELGVFHAMTGPHGDIQVSEHRLRTAMTTAAQGGISLQDALSELLGEPWDAELEVFRYAGEDAPVRWLHRVG</sequence>
<name>A0A645E5U3_9ZZZZ</name>